<dbReference type="KEGG" id="mbah:HYN46_00050"/>
<dbReference type="EMBL" id="CP031222">
    <property type="protein sequence ID" value="AXI04377.1"/>
    <property type="molecule type" value="Genomic_DNA"/>
</dbReference>
<dbReference type="Proteomes" id="UP000253940">
    <property type="component" value="Chromosome"/>
</dbReference>
<gene>
    <name evidence="1" type="ORF">HYN46_00050</name>
    <name evidence="2" type="ORF">HYN46_16965</name>
</gene>
<evidence type="ECO:0008006" key="4">
    <source>
        <dbReference type="Google" id="ProtNLM"/>
    </source>
</evidence>
<reference evidence="2 3" key="1">
    <citation type="submission" date="2018-07" db="EMBL/GenBank/DDBJ databases">
        <title>Genome sequencing of Moraxellaceae gen. HYN0046.</title>
        <authorList>
            <person name="Kim M."/>
            <person name="Yi H."/>
        </authorList>
    </citation>
    <scope>NUCLEOTIDE SEQUENCE [LARGE SCALE GENOMIC DNA]</scope>
    <source>
        <strain evidence="2 3">HYN0046</strain>
    </source>
</reference>
<proteinExistence type="predicted"/>
<evidence type="ECO:0000313" key="2">
    <source>
        <dbReference type="EMBL" id="AXI04377.1"/>
    </source>
</evidence>
<dbReference type="EMBL" id="CP031222">
    <property type="protein sequence ID" value="AXI01431.1"/>
    <property type="molecule type" value="Genomic_DNA"/>
</dbReference>
<dbReference type="KEGG" id="mbah:HYN46_16965"/>
<sequence>MGGFLGSLTGANAANAAAQAAKAQAAANQQAAQVQVDAYGKAAPLQANAATQAAQALQDAYGSGTKSLVGGYNNANDTLNSGYQSALGFLQPYAAAGTTATGQLNQGLTDGSLTRSFGAGDFTADPGYQFRLDQGMNGIQQSAAAGGGLMSGATLKALQNNNSNLASQEYGNAYNRYSNDQQNRFNRLFGVAQSGQGLAQNMGNMAYQNASNIANNQIGIGNAQNAGTLGAAQANANGITGAAGYNAQGILGAAGAQADGILGAGNAISAGTIAGANNRSQAFANLANLAGQAAGAYASGGTSLAMPSGGNKSSLSSYFSNLWGGNNGQNAVTPGSLNIATPNLAT</sequence>
<dbReference type="AlphaFoldDB" id="A0A345PAR8"/>
<evidence type="ECO:0000313" key="3">
    <source>
        <dbReference type="Proteomes" id="UP000253940"/>
    </source>
</evidence>
<keyword evidence="3" id="KW-1185">Reference proteome</keyword>
<evidence type="ECO:0000313" key="1">
    <source>
        <dbReference type="EMBL" id="AXI01431.1"/>
    </source>
</evidence>
<accession>A0A345PAR8</accession>
<organism evidence="2 3">
    <name type="scientific">Aquirhabdus parva</name>
    <dbReference type="NCBI Taxonomy" id="2283318"/>
    <lineage>
        <taxon>Bacteria</taxon>
        <taxon>Pseudomonadati</taxon>
        <taxon>Pseudomonadota</taxon>
        <taxon>Gammaproteobacteria</taxon>
        <taxon>Moraxellales</taxon>
        <taxon>Moraxellaceae</taxon>
        <taxon>Aquirhabdus</taxon>
    </lineage>
</organism>
<protein>
    <recommendedName>
        <fullName evidence="4">DNA transfer protein</fullName>
    </recommendedName>
</protein>
<dbReference type="RefSeq" id="WP_114897543.1">
    <property type="nucleotide sequence ID" value="NZ_CP031222.1"/>
</dbReference>
<dbReference type="OrthoDB" id="6713638at2"/>
<name>A0A345PAR8_9GAMM</name>